<evidence type="ECO:0000256" key="3">
    <source>
        <dbReference type="ARBA" id="ARBA00023274"/>
    </source>
</evidence>
<sequence>MAARPQKKLFSRRKTCRFCSDKELVIDYKDVKTLRNFVSERGKIIPRRIVGTCATHQRQLCEAIKRARQIAFLPYSGSSQG</sequence>
<dbReference type="NCBIfam" id="TIGR00165">
    <property type="entry name" value="S18"/>
    <property type="match status" value="1"/>
</dbReference>
<evidence type="ECO:0000256" key="1">
    <source>
        <dbReference type="ARBA" id="ARBA00005589"/>
    </source>
</evidence>
<dbReference type="PANTHER" id="PTHR13479">
    <property type="entry name" value="30S RIBOSOMAL PROTEIN S18"/>
    <property type="match status" value="1"/>
</dbReference>
<evidence type="ECO:0000256" key="2">
    <source>
        <dbReference type="ARBA" id="ARBA00022980"/>
    </source>
</evidence>
<organism evidence="7 8">
    <name type="scientific">Desulforhopalus singaporensis</name>
    <dbReference type="NCBI Taxonomy" id="91360"/>
    <lineage>
        <taxon>Bacteria</taxon>
        <taxon>Pseudomonadati</taxon>
        <taxon>Thermodesulfobacteriota</taxon>
        <taxon>Desulfobulbia</taxon>
        <taxon>Desulfobulbales</taxon>
        <taxon>Desulfocapsaceae</taxon>
        <taxon>Desulforhopalus</taxon>
    </lineage>
</organism>
<evidence type="ECO:0000256" key="5">
    <source>
        <dbReference type="HAMAP-Rule" id="MF_00270"/>
    </source>
</evidence>
<keyword evidence="8" id="KW-1185">Reference proteome</keyword>
<dbReference type="PROSITE" id="PS00057">
    <property type="entry name" value="RIBOSOMAL_S18"/>
    <property type="match status" value="1"/>
</dbReference>
<dbReference type="GO" id="GO:0022627">
    <property type="term" value="C:cytosolic small ribosomal subunit"/>
    <property type="evidence" value="ECO:0007669"/>
    <property type="project" value="TreeGrafter"/>
</dbReference>
<dbReference type="InterPro" id="IPR018275">
    <property type="entry name" value="Ribosomal_bS18_CS"/>
</dbReference>
<keyword evidence="5" id="KW-0699">rRNA-binding</keyword>
<evidence type="ECO:0000313" key="7">
    <source>
        <dbReference type="EMBL" id="SDP03820.1"/>
    </source>
</evidence>
<comment type="function">
    <text evidence="5">Binds as a heterodimer with protein bS6 to the central domain of the 16S rRNA, where it helps stabilize the platform of the 30S subunit.</text>
</comment>
<dbReference type="GO" id="GO:0006412">
    <property type="term" value="P:translation"/>
    <property type="evidence" value="ECO:0007669"/>
    <property type="project" value="UniProtKB-UniRule"/>
</dbReference>
<dbReference type="OrthoDB" id="9812008at2"/>
<dbReference type="InterPro" id="IPR001648">
    <property type="entry name" value="Ribosomal_bS18"/>
</dbReference>
<dbReference type="RefSeq" id="WP_092221689.1">
    <property type="nucleotide sequence ID" value="NZ_FNJI01000009.1"/>
</dbReference>
<accession>A0A1H0PGD5</accession>
<dbReference type="HAMAP" id="MF_00270">
    <property type="entry name" value="Ribosomal_bS18"/>
    <property type="match status" value="1"/>
</dbReference>
<dbReference type="SUPFAM" id="SSF46911">
    <property type="entry name" value="Ribosomal protein S18"/>
    <property type="match status" value="1"/>
</dbReference>
<dbReference type="GO" id="GO:0070181">
    <property type="term" value="F:small ribosomal subunit rRNA binding"/>
    <property type="evidence" value="ECO:0007669"/>
    <property type="project" value="TreeGrafter"/>
</dbReference>
<reference evidence="7 8" key="1">
    <citation type="submission" date="2016-10" db="EMBL/GenBank/DDBJ databases">
        <authorList>
            <person name="de Groot N.N."/>
        </authorList>
    </citation>
    <scope>NUCLEOTIDE SEQUENCE [LARGE SCALE GENOMIC DNA]</scope>
    <source>
        <strain evidence="7 8">DSM 12130</strain>
    </source>
</reference>
<dbReference type="STRING" id="91360.SAMN05660330_01652"/>
<dbReference type="GO" id="GO:0003735">
    <property type="term" value="F:structural constituent of ribosome"/>
    <property type="evidence" value="ECO:0007669"/>
    <property type="project" value="InterPro"/>
</dbReference>
<dbReference type="Proteomes" id="UP000199073">
    <property type="component" value="Unassembled WGS sequence"/>
</dbReference>
<comment type="similarity">
    <text evidence="1 5 6">Belongs to the bacterial ribosomal protein bS18 family.</text>
</comment>
<keyword evidence="2 5" id="KW-0689">Ribosomal protein</keyword>
<dbReference type="EMBL" id="FNJI01000009">
    <property type="protein sequence ID" value="SDP03820.1"/>
    <property type="molecule type" value="Genomic_DNA"/>
</dbReference>
<keyword evidence="3 5" id="KW-0687">Ribonucleoprotein</keyword>
<dbReference type="PANTHER" id="PTHR13479:SF40">
    <property type="entry name" value="SMALL RIBOSOMAL SUBUNIT PROTEIN BS18M"/>
    <property type="match status" value="1"/>
</dbReference>
<dbReference type="Pfam" id="PF01084">
    <property type="entry name" value="Ribosomal_S18"/>
    <property type="match status" value="1"/>
</dbReference>
<keyword evidence="5" id="KW-0694">RNA-binding</keyword>
<comment type="subunit">
    <text evidence="5">Part of the 30S ribosomal subunit. Forms a tight heterodimer with protein bS6.</text>
</comment>
<evidence type="ECO:0000256" key="4">
    <source>
        <dbReference type="ARBA" id="ARBA00035141"/>
    </source>
</evidence>
<evidence type="ECO:0000256" key="6">
    <source>
        <dbReference type="RuleBase" id="RU003910"/>
    </source>
</evidence>
<protein>
    <recommendedName>
        <fullName evidence="4 5">Small ribosomal subunit protein bS18</fullName>
    </recommendedName>
</protein>
<evidence type="ECO:0000313" key="8">
    <source>
        <dbReference type="Proteomes" id="UP000199073"/>
    </source>
</evidence>
<dbReference type="InterPro" id="IPR036870">
    <property type="entry name" value="Ribosomal_bS18_sf"/>
</dbReference>
<dbReference type="AlphaFoldDB" id="A0A1H0PGD5"/>
<gene>
    <name evidence="5" type="primary">rpsR</name>
    <name evidence="7" type="ORF">SAMN05660330_01652</name>
</gene>
<name>A0A1H0PGD5_9BACT</name>
<proteinExistence type="inferred from homology"/>
<dbReference type="Gene3D" id="4.10.640.10">
    <property type="entry name" value="Ribosomal protein S18"/>
    <property type="match status" value="1"/>
</dbReference>
<dbReference type="PRINTS" id="PR00974">
    <property type="entry name" value="RIBOSOMALS18"/>
</dbReference>